<name>A0A7S4C3J4_CHRCT</name>
<reference evidence="3" key="1">
    <citation type="submission" date="2021-01" db="EMBL/GenBank/DDBJ databases">
        <authorList>
            <person name="Corre E."/>
            <person name="Pelletier E."/>
            <person name="Niang G."/>
            <person name="Scheremetjew M."/>
            <person name="Finn R."/>
            <person name="Kale V."/>
            <person name="Holt S."/>
            <person name="Cochrane G."/>
            <person name="Meng A."/>
            <person name="Brown T."/>
            <person name="Cohen L."/>
        </authorList>
    </citation>
    <scope>NUCLEOTIDE SEQUENCE</scope>
    <source>
        <strain evidence="3">CCMP645</strain>
    </source>
</reference>
<accession>A0A7S4C3J4</accession>
<proteinExistence type="predicted"/>
<feature type="region of interest" description="Disordered" evidence="1">
    <location>
        <begin position="92"/>
        <end position="135"/>
    </location>
</feature>
<dbReference type="EMBL" id="HBIZ01062273">
    <property type="protein sequence ID" value="CAE0785845.1"/>
    <property type="molecule type" value="Transcribed_RNA"/>
</dbReference>
<dbReference type="AlphaFoldDB" id="A0A7S4C3J4"/>
<protein>
    <recommendedName>
        <fullName evidence="2">Methyltransferase domain-containing protein</fullName>
    </recommendedName>
</protein>
<feature type="domain" description="Methyltransferase" evidence="2">
    <location>
        <begin position="133"/>
        <end position="346"/>
    </location>
</feature>
<organism evidence="3">
    <name type="scientific">Chrysotila carterae</name>
    <name type="common">Marine alga</name>
    <name type="synonym">Syracosphaera carterae</name>
    <dbReference type="NCBI Taxonomy" id="13221"/>
    <lineage>
        <taxon>Eukaryota</taxon>
        <taxon>Haptista</taxon>
        <taxon>Haptophyta</taxon>
        <taxon>Prymnesiophyceae</taxon>
        <taxon>Isochrysidales</taxon>
        <taxon>Isochrysidaceae</taxon>
        <taxon>Chrysotila</taxon>
    </lineage>
</organism>
<dbReference type="InterPro" id="IPR025714">
    <property type="entry name" value="Methyltranfer_dom"/>
</dbReference>
<evidence type="ECO:0000256" key="1">
    <source>
        <dbReference type="SAM" id="MobiDB-lite"/>
    </source>
</evidence>
<evidence type="ECO:0000313" key="3">
    <source>
        <dbReference type="EMBL" id="CAE0785845.1"/>
    </source>
</evidence>
<dbReference type="PANTHER" id="PTHR32026">
    <property type="entry name" value="METHYLTRANSFERASE-LIKE PROTEIN 24"/>
    <property type="match status" value="1"/>
</dbReference>
<evidence type="ECO:0000259" key="2">
    <source>
        <dbReference type="Pfam" id="PF13383"/>
    </source>
</evidence>
<dbReference type="PANTHER" id="PTHR32026:SF27">
    <property type="entry name" value="METHYLTRANSFERASE FKBM DOMAIN-CONTAINING PROTEIN-RELATED"/>
    <property type="match status" value="1"/>
</dbReference>
<gene>
    <name evidence="3" type="ORF">PCAR00345_LOCUS38553</name>
</gene>
<dbReference type="InterPro" id="IPR026913">
    <property type="entry name" value="METTL24"/>
</dbReference>
<sequence>MMKHEFVPLVHSCNPHTTVGHFFHSGSDMAAAREVCASHCSISPYCAAFNVYLTMKRGTCMMTSECDGPEGPCDSPSVCGFRLKSAQIAAERTKAYHAQKQQPHPSAGPRQDPRTVTRQLQKPRAGGSLLSSKYKNLPRHNSTYRAFSGKAYPGDQQGMRQYFQSHWHPGTPDGADCAHVRRFGAQGDGGKLVCLDAVPSPPSPCYVLSIGHGSDWSFEDGIHAALPHCEIEVYDGTNFHHAMPKQTPSYLKFFPINFNRDHAALHKSKHGTKPIDIFKIDCEGCEMEEVAPFLEKTCVRQMQIEIHGGNRYTQTHALMTAINRSFGVFYNEPNVQFSDGTCVEFAMRRREDVPCPA</sequence>
<dbReference type="Pfam" id="PF13383">
    <property type="entry name" value="Methyltransf_22"/>
    <property type="match status" value="1"/>
</dbReference>